<feature type="region of interest" description="Disordered" evidence="1">
    <location>
        <begin position="194"/>
        <end position="270"/>
    </location>
</feature>
<sequence length="270" mass="30431">MDFDLPDAKRVRRSDLYTSRSPSSSPGPAADPTLESALHSRLAALYGPIPIPSTDPAPSNPTRTPKASASADADVQPEQENPQESQEEPHEFEFRLFSAPKYSNDNDIQAQKIILASPSSEHGDGGFVTRERDRRFYIAEPATGERKQRFVFAAVSGEEVLNLARRRAWGLEVPWRVKAIRYGQGEVLIQVHPSEKGKRKPGKKRRIVLRERQRKVVQREEAKKRERERGEEAEREKRTRRNRVKKVKRKMKEKALKAGVSAGASGSGSE</sequence>
<dbReference type="STRING" id="1745343.A0A2J6QQZ6"/>
<feature type="compositionally biased region" description="Pro residues" evidence="1">
    <location>
        <begin position="49"/>
        <end position="59"/>
    </location>
</feature>
<dbReference type="EMBL" id="KZ613464">
    <property type="protein sequence ID" value="PMD28682.1"/>
    <property type="molecule type" value="Genomic_DNA"/>
</dbReference>
<evidence type="ECO:0000313" key="2">
    <source>
        <dbReference type="EMBL" id="PMD28682.1"/>
    </source>
</evidence>
<name>A0A2J6QQZ6_9HELO</name>
<feature type="compositionally biased region" description="Basic and acidic residues" evidence="1">
    <location>
        <begin position="217"/>
        <end position="237"/>
    </location>
</feature>
<gene>
    <name evidence="2" type="ORF">NA56DRAFT_675740</name>
</gene>
<feature type="compositionally biased region" description="Basic residues" evidence="1">
    <location>
        <begin position="197"/>
        <end position="216"/>
    </location>
</feature>
<evidence type="ECO:0000313" key="3">
    <source>
        <dbReference type="Proteomes" id="UP000235672"/>
    </source>
</evidence>
<dbReference type="AlphaFoldDB" id="A0A2J6QQZ6"/>
<dbReference type="InterPro" id="IPR018555">
    <property type="entry name" value="C630.06c-like"/>
</dbReference>
<proteinExistence type="predicted"/>
<accession>A0A2J6QQZ6</accession>
<dbReference type="OrthoDB" id="5425061at2759"/>
<reference evidence="2 3" key="1">
    <citation type="submission" date="2016-05" db="EMBL/GenBank/DDBJ databases">
        <title>A degradative enzymes factory behind the ericoid mycorrhizal symbiosis.</title>
        <authorList>
            <consortium name="DOE Joint Genome Institute"/>
            <person name="Martino E."/>
            <person name="Morin E."/>
            <person name="Grelet G."/>
            <person name="Kuo A."/>
            <person name="Kohler A."/>
            <person name="Daghino S."/>
            <person name="Barry K."/>
            <person name="Choi C."/>
            <person name="Cichocki N."/>
            <person name="Clum A."/>
            <person name="Copeland A."/>
            <person name="Hainaut M."/>
            <person name="Haridas S."/>
            <person name="Labutti K."/>
            <person name="Lindquist E."/>
            <person name="Lipzen A."/>
            <person name="Khouja H.-R."/>
            <person name="Murat C."/>
            <person name="Ohm R."/>
            <person name="Olson A."/>
            <person name="Spatafora J."/>
            <person name="Veneault-Fourrey C."/>
            <person name="Henrissat B."/>
            <person name="Grigoriev I."/>
            <person name="Martin F."/>
            <person name="Perotto S."/>
        </authorList>
    </citation>
    <scope>NUCLEOTIDE SEQUENCE [LARGE SCALE GENOMIC DNA]</scope>
    <source>
        <strain evidence="2 3">UAMH 7357</strain>
    </source>
</reference>
<feature type="region of interest" description="Disordered" evidence="1">
    <location>
        <begin position="1"/>
        <end position="93"/>
    </location>
</feature>
<dbReference type="Pfam" id="PF09428">
    <property type="entry name" value="DUF2011"/>
    <property type="match status" value="1"/>
</dbReference>
<protein>
    <submittedName>
        <fullName evidence="2">Uncharacterized protein</fullName>
    </submittedName>
</protein>
<dbReference type="Proteomes" id="UP000235672">
    <property type="component" value="Unassembled WGS sequence"/>
</dbReference>
<feature type="compositionally biased region" description="Basic residues" evidence="1">
    <location>
        <begin position="238"/>
        <end position="252"/>
    </location>
</feature>
<keyword evidence="3" id="KW-1185">Reference proteome</keyword>
<organism evidence="2 3">
    <name type="scientific">Hyaloscypha hepaticicola</name>
    <dbReference type="NCBI Taxonomy" id="2082293"/>
    <lineage>
        <taxon>Eukaryota</taxon>
        <taxon>Fungi</taxon>
        <taxon>Dikarya</taxon>
        <taxon>Ascomycota</taxon>
        <taxon>Pezizomycotina</taxon>
        <taxon>Leotiomycetes</taxon>
        <taxon>Helotiales</taxon>
        <taxon>Hyaloscyphaceae</taxon>
        <taxon>Hyaloscypha</taxon>
    </lineage>
</organism>
<feature type="compositionally biased region" description="Basic and acidic residues" evidence="1">
    <location>
        <begin position="1"/>
        <end position="15"/>
    </location>
</feature>
<evidence type="ECO:0000256" key="1">
    <source>
        <dbReference type="SAM" id="MobiDB-lite"/>
    </source>
</evidence>
<feature type="compositionally biased region" description="Low complexity" evidence="1">
    <location>
        <begin position="19"/>
        <end position="28"/>
    </location>
</feature>